<gene>
    <name evidence="2" type="ORF">ACFOGP_12245</name>
</gene>
<sequence length="200" mass="22516">MRGVAMHGMIIRSIQCFLEDTYGRPVWEDIAKGAGLDPEAFEPMMPNRETRTDEVLRAASRRLDKPRDTLLEDLGTYLVAHPAMQVVRRLLRFCGPDFHDFLYSLEELPERARLAVPDLELPVLDLREHDSESYTLTVTHDVPGFGHVMVGMLRAMADDYGALVLLDHIGRDAASEVVSIRLAEPAFSAGRRFDLRLKAG</sequence>
<dbReference type="SUPFAM" id="SSF111126">
    <property type="entry name" value="Ligand-binding domain in the NO signalling and Golgi transport"/>
    <property type="match status" value="1"/>
</dbReference>
<dbReference type="Gene3D" id="3.90.1520.10">
    <property type="entry name" value="H-NOX domain"/>
    <property type="match status" value="1"/>
</dbReference>
<organism evidence="2 3">
    <name type="scientific">Psychromarinibacter halotolerans</name>
    <dbReference type="NCBI Taxonomy" id="1775175"/>
    <lineage>
        <taxon>Bacteria</taxon>
        <taxon>Pseudomonadati</taxon>
        <taxon>Pseudomonadota</taxon>
        <taxon>Alphaproteobacteria</taxon>
        <taxon>Rhodobacterales</taxon>
        <taxon>Paracoccaceae</taxon>
        <taxon>Psychromarinibacter</taxon>
    </lineage>
</organism>
<protein>
    <submittedName>
        <fullName evidence="2">Heme NO-binding domain-containing protein</fullName>
    </submittedName>
</protein>
<evidence type="ECO:0000313" key="3">
    <source>
        <dbReference type="Proteomes" id="UP001595632"/>
    </source>
</evidence>
<dbReference type="InterPro" id="IPR024096">
    <property type="entry name" value="NO_sig/Golgi_transp_ligand-bd"/>
</dbReference>
<dbReference type="Proteomes" id="UP001595632">
    <property type="component" value="Unassembled WGS sequence"/>
</dbReference>
<dbReference type="PANTHER" id="PTHR45655">
    <property type="entry name" value="GUANYLATE CYCLASE SOLUBLE SUBUNIT BETA-2"/>
    <property type="match status" value="1"/>
</dbReference>
<dbReference type="EMBL" id="JBHRTB010000010">
    <property type="protein sequence ID" value="MFC3143484.1"/>
    <property type="molecule type" value="Genomic_DNA"/>
</dbReference>
<feature type="domain" description="Heme NO-binding" evidence="1">
    <location>
        <begin position="7"/>
        <end position="161"/>
    </location>
</feature>
<name>A0ABV7GTH6_9RHOB</name>
<reference evidence="3" key="1">
    <citation type="journal article" date="2019" name="Int. J. Syst. Evol. Microbiol.">
        <title>The Global Catalogue of Microorganisms (GCM) 10K type strain sequencing project: providing services to taxonomists for standard genome sequencing and annotation.</title>
        <authorList>
            <consortium name="The Broad Institute Genomics Platform"/>
            <consortium name="The Broad Institute Genome Sequencing Center for Infectious Disease"/>
            <person name="Wu L."/>
            <person name="Ma J."/>
        </authorList>
    </citation>
    <scope>NUCLEOTIDE SEQUENCE [LARGE SCALE GENOMIC DNA]</scope>
    <source>
        <strain evidence="3">KCTC 52366</strain>
    </source>
</reference>
<evidence type="ECO:0000313" key="2">
    <source>
        <dbReference type="EMBL" id="MFC3143484.1"/>
    </source>
</evidence>
<comment type="caution">
    <text evidence="2">The sequence shown here is derived from an EMBL/GenBank/DDBJ whole genome shotgun (WGS) entry which is preliminary data.</text>
</comment>
<evidence type="ECO:0000259" key="1">
    <source>
        <dbReference type="Pfam" id="PF07700"/>
    </source>
</evidence>
<dbReference type="InterPro" id="IPR038158">
    <property type="entry name" value="H-NOX_domain_sf"/>
</dbReference>
<keyword evidence="3" id="KW-1185">Reference proteome</keyword>
<proteinExistence type="predicted"/>
<dbReference type="Pfam" id="PF07700">
    <property type="entry name" value="HNOB"/>
    <property type="match status" value="1"/>
</dbReference>
<accession>A0ABV7GTH6</accession>
<dbReference type="InterPro" id="IPR011644">
    <property type="entry name" value="Heme_NO-bd"/>
</dbReference>
<dbReference type="PANTHER" id="PTHR45655:SF13">
    <property type="entry name" value="SOLUBLE GUANYLATE CYCLASE GCY-32-RELATED"/>
    <property type="match status" value="1"/>
</dbReference>